<organism evidence="3 4">
    <name type="scientific">Dorcoceras hygrometricum</name>
    <dbReference type="NCBI Taxonomy" id="472368"/>
    <lineage>
        <taxon>Eukaryota</taxon>
        <taxon>Viridiplantae</taxon>
        <taxon>Streptophyta</taxon>
        <taxon>Embryophyta</taxon>
        <taxon>Tracheophyta</taxon>
        <taxon>Spermatophyta</taxon>
        <taxon>Magnoliopsida</taxon>
        <taxon>eudicotyledons</taxon>
        <taxon>Gunneridae</taxon>
        <taxon>Pentapetalae</taxon>
        <taxon>asterids</taxon>
        <taxon>lamiids</taxon>
        <taxon>Lamiales</taxon>
        <taxon>Gesneriaceae</taxon>
        <taxon>Didymocarpoideae</taxon>
        <taxon>Trichosporeae</taxon>
        <taxon>Loxocarpinae</taxon>
        <taxon>Dorcoceras</taxon>
    </lineage>
</organism>
<dbReference type="AlphaFoldDB" id="A0A2Z7DCH5"/>
<evidence type="ECO:0000256" key="2">
    <source>
        <dbReference type="SAM" id="Phobius"/>
    </source>
</evidence>
<protein>
    <submittedName>
        <fullName evidence="3">Uncharacterized protein</fullName>
    </submittedName>
</protein>
<dbReference type="EMBL" id="KQ989023">
    <property type="protein sequence ID" value="KZV55048.1"/>
    <property type="molecule type" value="Genomic_DNA"/>
</dbReference>
<proteinExistence type="predicted"/>
<dbReference type="Proteomes" id="UP000250235">
    <property type="component" value="Unassembled WGS sequence"/>
</dbReference>
<reference evidence="3 4" key="1">
    <citation type="journal article" date="2015" name="Proc. Natl. Acad. Sci. U.S.A.">
        <title>The resurrection genome of Boea hygrometrica: A blueprint for survival of dehydration.</title>
        <authorList>
            <person name="Xiao L."/>
            <person name="Yang G."/>
            <person name="Zhang L."/>
            <person name="Yang X."/>
            <person name="Zhao S."/>
            <person name="Ji Z."/>
            <person name="Zhou Q."/>
            <person name="Hu M."/>
            <person name="Wang Y."/>
            <person name="Chen M."/>
            <person name="Xu Y."/>
            <person name="Jin H."/>
            <person name="Xiao X."/>
            <person name="Hu G."/>
            <person name="Bao F."/>
            <person name="Hu Y."/>
            <person name="Wan P."/>
            <person name="Li L."/>
            <person name="Deng X."/>
            <person name="Kuang T."/>
            <person name="Xiang C."/>
            <person name="Zhu J.K."/>
            <person name="Oliver M.J."/>
            <person name="He Y."/>
        </authorList>
    </citation>
    <scope>NUCLEOTIDE SEQUENCE [LARGE SCALE GENOMIC DNA]</scope>
    <source>
        <strain evidence="4">cv. XS01</strain>
    </source>
</reference>
<keyword evidence="4" id="KW-1185">Reference proteome</keyword>
<evidence type="ECO:0000256" key="1">
    <source>
        <dbReference type="SAM" id="MobiDB-lite"/>
    </source>
</evidence>
<sequence length="132" mass="13715">MLDGCCALPWMLLCAYVIAVLFSCYVYAYTHFPYCIHISVAAIVSYLVLLLLILARMRGRATIPHSHLPAGIVSHHAPSGLLPQFMGEATAGNPGFTAGRGYNPARGAPGGGNPGFTAGRGYNPARGAPGGG</sequence>
<evidence type="ECO:0000313" key="4">
    <source>
        <dbReference type="Proteomes" id="UP000250235"/>
    </source>
</evidence>
<accession>A0A2Z7DCH5</accession>
<keyword evidence="2" id="KW-0472">Membrane</keyword>
<feature type="region of interest" description="Disordered" evidence="1">
    <location>
        <begin position="111"/>
        <end position="132"/>
    </location>
</feature>
<name>A0A2Z7DCH5_9LAMI</name>
<keyword evidence="2" id="KW-0812">Transmembrane</keyword>
<keyword evidence="2" id="KW-1133">Transmembrane helix</keyword>
<feature type="transmembrane region" description="Helical" evidence="2">
    <location>
        <begin position="7"/>
        <end position="28"/>
    </location>
</feature>
<feature type="transmembrane region" description="Helical" evidence="2">
    <location>
        <begin position="34"/>
        <end position="55"/>
    </location>
</feature>
<gene>
    <name evidence="3" type="ORF">F511_11816</name>
</gene>
<evidence type="ECO:0000313" key="3">
    <source>
        <dbReference type="EMBL" id="KZV55048.1"/>
    </source>
</evidence>